<evidence type="ECO:0000313" key="5">
    <source>
        <dbReference type="Proteomes" id="UP000252355"/>
    </source>
</evidence>
<evidence type="ECO:0000256" key="3">
    <source>
        <dbReference type="SAM" id="SignalP"/>
    </source>
</evidence>
<dbReference type="EMBL" id="QOQW01000004">
    <property type="protein sequence ID" value="RCK80757.1"/>
    <property type="molecule type" value="Genomic_DNA"/>
</dbReference>
<proteinExistence type="predicted"/>
<keyword evidence="1 3" id="KW-0732">Signal</keyword>
<gene>
    <name evidence="4" type="ORF">OZSIB_2645</name>
</gene>
<name>A0A367ZSD4_9BACT</name>
<feature type="signal peptide" evidence="3">
    <location>
        <begin position="1"/>
        <end position="16"/>
    </location>
</feature>
<protein>
    <submittedName>
        <fullName evidence="4">Multihem cytochrome c</fullName>
    </submittedName>
</protein>
<dbReference type="Gene3D" id="1.10.780.10">
    <property type="entry name" value="Hydroxylamine Oxidoreductase, Chain A, domain 1"/>
    <property type="match status" value="1"/>
</dbReference>
<comment type="caution">
    <text evidence="4">The sequence shown here is derived from an EMBL/GenBank/DDBJ whole genome shotgun (WGS) entry which is preliminary data.</text>
</comment>
<dbReference type="AlphaFoldDB" id="A0A367ZSD4"/>
<dbReference type="Gene3D" id="1.20.850.10">
    <property type="entry name" value="Hydroxylamine Oxidoreductase, Chain A, domain 2"/>
    <property type="match status" value="1"/>
</dbReference>
<accession>A0A367ZSD4</accession>
<dbReference type="GO" id="GO:0016491">
    <property type="term" value="F:oxidoreductase activity"/>
    <property type="evidence" value="ECO:0007669"/>
    <property type="project" value="TreeGrafter"/>
</dbReference>
<organism evidence="4 5">
    <name type="scientific">Candidatus Ozemobacter sibiricus</name>
    <dbReference type="NCBI Taxonomy" id="2268124"/>
    <lineage>
        <taxon>Bacteria</taxon>
        <taxon>Candidatus Ozemobacteria</taxon>
        <taxon>Candidatus Ozemobacterales</taxon>
        <taxon>Candidatus Ozemobacteraceae</taxon>
        <taxon>Candidatus Ozemobacter</taxon>
    </lineage>
</organism>
<dbReference type="Proteomes" id="UP000252355">
    <property type="component" value="Unassembled WGS sequence"/>
</dbReference>
<dbReference type="SUPFAM" id="SSF48695">
    <property type="entry name" value="Multiheme cytochromes"/>
    <property type="match status" value="1"/>
</dbReference>
<dbReference type="PANTHER" id="PTHR35038">
    <property type="entry name" value="DISSIMILATORY SULFITE REDUCTASE SIRA"/>
    <property type="match status" value="1"/>
</dbReference>
<evidence type="ECO:0000256" key="2">
    <source>
        <dbReference type="SAM" id="MobiDB-lite"/>
    </source>
</evidence>
<dbReference type="InterPro" id="IPR051829">
    <property type="entry name" value="Multiheme_Cytochr_ET"/>
</dbReference>
<dbReference type="Pfam" id="PF13447">
    <property type="entry name" value="Multi-haem_cyto"/>
    <property type="match status" value="1"/>
</dbReference>
<sequence>MVVLWFLLIGLPGATAELPLSQATQSCLKCHESMSPNLVESWRKSSHAQHGIGCFECHQANASDPDAIPDHNGHIISTLVTPNDCGRCHAEQAASFARSRHATTALRMRQPDGQAFDGTKPEVFLGGVMQGMASFLNGCESCHGSQVAIDPETRLPLSRTYPNHGIGRINPDGSVGACSACHQRHEFRIASTRQPGVCGRCHLGPDHPQLEIWKESKHGLTFHTTNDLVDLNRRPLLLGRHPVVVPTCATCHLGGTIGGTAQTHDPGTRLSWRTGLEVSSRTTDWSDKRLAMFNVCANCHSMNLIISHYEHLDKAIALYNKKFAEPAREILDRLRQAGKLDPAPFNEKIELIWLSLWHHEGRRARMGAAMMGPDYVQWQGFYQVALRFYFEFLPEAERLSPGITAEIAARPEHRWLTEIGGTKEEAEAAIQRSIRFWLESQPPDPGSGQPDDGASATMETAPAISTPATEKSH</sequence>
<feature type="chain" id="PRO_5017075668" evidence="3">
    <location>
        <begin position="17"/>
        <end position="473"/>
    </location>
</feature>
<reference evidence="4 5" key="1">
    <citation type="submission" date="2018-05" db="EMBL/GenBank/DDBJ databases">
        <title>A metagenomic window into the 2 km-deep terrestrial subsurface aquifer revealed taxonomically and functionally diverse microbial community comprising novel uncultured bacterial lineages.</title>
        <authorList>
            <person name="Kadnikov V.V."/>
            <person name="Mardanov A.V."/>
            <person name="Beletsky A.V."/>
            <person name="Banks D."/>
            <person name="Pimenov N.V."/>
            <person name="Frank Y.A."/>
            <person name="Karnachuk O.V."/>
            <person name="Ravin N.V."/>
        </authorList>
    </citation>
    <scope>NUCLEOTIDE SEQUENCE [LARGE SCALE GENOMIC DNA]</scope>
    <source>
        <strain evidence="4">BY5</strain>
    </source>
</reference>
<feature type="region of interest" description="Disordered" evidence="2">
    <location>
        <begin position="437"/>
        <end position="473"/>
    </location>
</feature>
<dbReference type="InterPro" id="IPR036280">
    <property type="entry name" value="Multihaem_cyt_sf"/>
</dbReference>
<evidence type="ECO:0000313" key="4">
    <source>
        <dbReference type="EMBL" id="RCK80757.1"/>
    </source>
</evidence>
<evidence type="ECO:0000256" key="1">
    <source>
        <dbReference type="ARBA" id="ARBA00022729"/>
    </source>
</evidence>
<dbReference type="PANTHER" id="PTHR35038:SF6">
    <property type="entry name" value="SURFACE LOCALIZED DECAHEME CYTOCHROME C LIPOPROTEIN"/>
    <property type="match status" value="1"/>
</dbReference>